<gene>
    <name evidence="2" type="ORF">METZ01_LOCUS134684</name>
</gene>
<dbReference type="CDD" id="cd05233">
    <property type="entry name" value="SDR_c"/>
    <property type="match status" value="1"/>
</dbReference>
<dbReference type="InterPro" id="IPR002347">
    <property type="entry name" value="SDR_fam"/>
</dbReference>
<evidence type="ECO:0008006" key="3">
    <source>
        <dbReference type="Google" id="ProtNLM"/>
    </source>
</evidence>
<name>A0A381YY00_9ZZZZ</name>
<dbReference type="EMBL" id="UINC01019333">
    <property type="protein sequence ID" value="SVA81830.1"/>
    <property type="molecule type" value="Genomic_DNA"/>
</dbReference>
<dbReference type="InterPro" id="IPR036291">
    <property type="entry name" value="NAD(P)-bd_dom_sf"/>
</dbReference>
<organism evidence="2">
    <name type="scientific">marine metagenome</name>
    <dbReference type="NCBI Taxonomy" id="408172"/>
    <lineage>
        <taxon>unclassified sequences</taxon>
        <taxon>metagenomes</taxon>
        <taxon>ecological metagenomes</taxon>
    </lineage>
</organism>
<dbReference type="PRINTS" id="PR00081">
    <property type="entry name" value="GDHRDH"/>
</dbReference>
<proteinExistence type="inferred from homology"/>
<evidence type="ECO:0000256" key="1">
    <source>
        <dbReference type="ARBA" id="ARBA00006484"/>
    </source>
</evidence>
<dbReference type="PANTHER" id="PTHR42760">
    <property type="entry name" value="SHORT-CHAIN DEHYDROGENASES/REDUCTASES FAMILY MEMBER"/>
    <property type="match status" value="1"/>
</dbReference>
<dbReference type="AlphaFoldDB" id="A0A381YY00"/>
<comment type="similarity">
    <text evidence="1">Belongs to the short-chain dehydrogenases/reductases (SDR) family.</text>
</comment>
<accession>A0A381YY00</accession>
<dbReference type="Gene3D" id="3.40.50.720">
    <property type="entry name" value="NAD(P)-binding Rossmann-like Domain"/>
    <property type="match status" value="1"/>
</dbReference>
<dbReference type="GO" id="GO:0016616">
    <property type="term" value="F:oxidoreductase activity, acting on the CH-OH group of donors, NAD or NADP as acceptor"/>
    <property type="evidence" value="ECO:0007669"/>
    <property type="project" value="TreeGrafter"/>
</dbReference>
<dbReference type="SUPFAM" id="SSF51735">
    <property type="entry name" value="NAD(P)-binding Rossmann-fold domains"/>
    <property type="match status" value="1"/>
</dbReference>
<sequence length="258" mass="27821">MKISLEGKTAWITGAGSGIGRAAVTALVKAGVRVALSGRRREPLKETLSMVQSLNGKGIIVAVDVADSEAVLAAAETIRIELGELDILVNSAGINLPKRRYSEMKVGDWQMVIDANLNGAYNCIHAVLPYMRDRGDGLIINVSSWAGRHDSYVAGPAYGASKHALSSMTATINLEEGRFGVRCCSLEPAEVATEILDRRPIPVSDEERARMLQPDDLGETIRFIAEMPAHVCLNEVLISPTWNRSHMGGSDWFPGPPS</sequence>
<dbReference type="Pfam" id="PF00106">
    <property type="entry name" value="adh_short"/>
    <property type="match status" value="1"/>
</dbReference>
<dbReference type="PRINTS" id="PR00080">
    <property type="entry name" value="SDRFAMILY"/>
</dbReference>
<reference evidence="2" key="1">
    <citation type="submission" date="2018-05" db="EMBL/GenBank/DDBJ databases">
        <authorList>
            <person name="Lanie J.A."/>
            <person name="Ng W.-L."/>
            <person name="Kazmierczak K.M."/>
            <person name="Andrzejewski T.M."/>
            <person name="Davidsen T.M."/>
            <person name="Wayne K.J."/>
            <person name="Tettelin H."/>
            <person name="Glass J.I."/>
            <person name="Rusch D."/>
            <person name="Podicherti R."/>
            <person name="Tsui H.-C.T."/>
            <person name="Winkler M.E."/>
        </authorList>
    </citation>
    <scope>NUCLEOTIDE SEQUENCE</scope>
</reference>
<dbReference type="GO" id="GO:0030497">
    <property type="term" value="P:fatty acid elongation"/>
    <property type="evidence" value="ECO:0007669"/>
    <property type="project" value="TreeGrafter"/>
</dbReference>
<dbReference type="PANTHER" id="PTHR42760:SF40">
    <property type="entry name" value="3-OXOACYL-[ACYL-CARRIER-PROTEIN] REDUCTASE, CHLOROPLASTIC"/>
    <property type="match status" value="1"/>
</dbReference>
<protein>
    <recommendedName>
        <fullName evidence="3">Oxidoreductase</fullName>
    </recommendedName>
</protein>
<evidence type="ECO:0000313" key="2">
    <source>
        <dbReference type="EMBL" id="SVA81830.1"/>
    </source>
</evidence>